<dbReference type="GO" id="GO:0006508">
    <property type="term" value="P:proteolysis"/>
    <property type="evidence" value="ECO:0007669"/>
    <property type="project" value="InterPro"/>
</dbReference>
<dbReference type="Gene3D" id="3.40.630.10">
    <property type="entry name" value="Zn peptidases"/>
    <property type="match status" value="1"/>
</dbReference>
<organism evidence="3 4">
    <name type="scientific">Candidatus Merdivivens faecigallinarum</name>
    <dbReference type="NCBI Taxonomy" id="2840871"/>
    <lineage>
        <taxon>Bacteria</taxon>
        <taxon>Pseudomonadati</taxon>
        <taxon>Bacteroidota</taxon>
        <taxon>Bacteroidia</taxon>
        <taxon>Bacteroidales</taxon>
        <taxon>Muribaculaceae</taxon>
        <taxon>Muribaculaceae incertae sedis</taxon>
        <taxon>Candidatus Merdivivens</taxon>
    </lineage>
</organism>
<evidence type="ECO:0000313" key="4">
    <source>
        <dbReference type="Proteomes" id="UP000823772"/>
    </source>
</evidence>
<name>A0A9D9IYZ3_9BACT</name>
<accession>A0A9D9IYZ3</accession>
<sequence length="332" mass="36865">MAICGQPLPAMQEEKPEPENREMPARPPHNWDIMNTVEFLSSDICEGRSAGTVGSFEAAAYIKGIFESTSLLPLFKDGYSQAFRIRTSSGEITGRNIAGIIPGNGHGKYEKPYIIVGAHYDHLGKLYDKVYPGADDNASGIAALGYIARQFAMNRFLMDTASRSVIFIAFDAKEYSMAGSRTFVDSLLSENGITDPSTGKRIRPDEIAFAANIDQIGSILEPIDSRHREYLMVLGSENLDEYGQNILAVTEKYLMPELKIGYDYYGSGKFTELFMRLSDQASFTDAGITALLFTSGINDHTYKVTDDISTVDPKALAMRARYIYLFLERLTR</sequence>
<dbReference type="SUPFAM" id="SSF53187">
    <property type="entry name" value="Zn-dependent exopeptidases"/>
    <property type="match status" value="1"/>
</dbReference>
<feature type="region of interest" description="Disordered" evidence="1">
    <location>
        <begin position="1"/>
        <end position="28"/>
    </location>
</feature>
<dbReference type="PANTHER" id="PTHR12147">
    <property type="entry name" value="METALLOPEPTIDASE M28 FAMILY MEMBER"/>
    <property type="match status" value="1"/>
</dbReference>
<feature type="domain" description="Peptidase M28" evidence="2">
    <location>
        <begin position="96"/>
        <end position="323"/>
    </location>
</feature>
<dbReference type="EMBL" id="JADILY010000023">
    <property type="protein sequence ID" value="MBO8481185.1"/>
    <property type="molecule type" value="Genomic_DNA"/>
</dbReference>
<reference evidence="3" key="1">
    <citation type="submission" date="2020-10" db="EMBL/GenBank/DDBJ databases">
        <authorList>
            <person name="Gilroy R."/>
        </authorList>
    </citation>
    <scope>NUCLEOTIDE SEQUENCE</scope>
    <source>
        <strain evidence="3">B3-2255</strain>
    </source>
</reference>
<gene>
    <name evidence="3" type="ORF">IAC87_01400</name>
</gene>
<evidence type="ECO:0000256" key="1">
    <source>
        <dbReference type="SAM" id="MobiDB-lite"/>
    </source>
</evidence>
<dbReference type="Proteomes" id="UP000823772">
    <property type="component" value="Unassembled WGS sequence"/>
</dbReference>
<proteinExistence type="predicted"/>
<dbReference type="Pfam" id="PF04389">
    <property type="entry name" value="Peptidase_M28"/>
    <property type="match status" value="1"/>
</dbReference>
<evidence type="ECO:0000259" key="2">
    <source>
        <dbReference type="Pfam" id="PF04389"/>
    </source>
</evidence>
<protein>
    <submittedName>
        <fullName evidence="3">M28 family peptidase</fullName>
    </submittedName>
</protein>
<dbReference type="InterPro" id="IPR045175">
    <property type="entry name" value="M28_fam"/>
</dbReference>
<reference evidence="3" key="2">
    <citation type="journal article" date="2021" name="PeerJ">
        <title>Extensive microbial diversity within the chicken gut microbiome revealed by metagenomics and culture.</title>
        <authorList>
            <person name="Gilroy R."/>
            <person name="Ravi A."/>
            <person name="Getino M."/>
            <person name="Pursley I."/>
            <person name="Horton D.L."/>
            <person name="Alikhan N.F."/>
            <person name="Baker D."/>
            <person name="Gharbi K."/>
            <person name="Hall N."/>
            <person name="Watson M."/>
            <person name="Adriaenssens E.M."/>
            <person name="Foster-Nyarko E."/>
            <person name="Jarju S."/>
            <person name="Secka A."/>
            <person name="Antonio M."/>
            <person name="Oren A."/>
            <person name="Chaudhuri R.R."/>
            <person name="La Ragione R."/>
            <person name="Hildebrand F."/>
            <person name="Pallen M.J."/>
        </authorList>
    </citation>
    <scope>NUCLEOTIDE SEQUENCE</scope>
    <source>
        <strain evidence="3">B3-2255</strain>
    </source>
</reference>
<comment type="caution">
    <text evidence="3">The sequence shown here is derived from an EMBL/GenBank/DDBJ whole genome shotgun (WGS) entry which is preliminary data.</text>
</comment>
<evidence type="ECO:0000313" key="3">
    <source>
        <dbReference type="EMBL" id="MBO8481185.1"/>
    </source>
</evidence>
<dbReference type="PANTHER" id="PTHR12147:SF26">
    <property type="entry name" value="PEPTIDASE M28 DOMAIN-CONTAINING PROTEIN"/>
    <property type="match status" value="1"/>
</dbReference>
<dbReference type="AlphaFoldDB" id="A0A9D9IYZ3"/>
<dbReference type="GO" id="GO:0008235">
    <property type="term" value="F:metalloexopeptidase activity"/>
    <property type="evidence" value="ECO:0007669"/>
    <property type="project" value="InterPro"/>
</dbReference>
<dbReference type="InterPro" id="IPR007484">
    <property type="entry name" value="Peptidase_M28"/>
</dbReference>
<feature type="compositionally biased region" description="Basic and acidic residues" evidence="1">
    <location>
        <begin position="12"/>
        <end position="24"/>
    </location>
</feature>